<reference evidence="2" key="1">
    <citation type="submission" date="1999-07" db="EMBL/GenBank/DDBJ databases">
        <authorList>
            <person name="Genoscope"/>
        </authorList>
    </citation>
    <scope>NUCLEOTIDE SEQUENCE</scope>
    <source>
        <strain evidence="2">Orsay</strain>
    </source>
</reference>
<keyword evidence="4" id="KW-1185">Reference proteome</keyword>
<dbReference type="HOGENOM" id="CLU_513538_0_0_2"/>
<reference evidence="2" key="2">
    <citation type="journal article" date="2000" name="J. Mol. Biol.">
        <title>Archaeal homologs of eukaryotic methylation guide small nucleolar RNAs: lessons from the Pyrococcus genomes.</title>
        <authorList>
            <person name="Gaspin C."/>
            <person name="Cavaille J."/>
            <person name="Erauso G."/>
        </authorList>
    </citation>
    <scope>NUCLEOTIDE SEQUENCE</scope>
    <source>
        <strain evidence="2">Orsay</strain>
    </source>
</reference>
<dbReference type="KEGG" id="pab:PAB0690"/>
<feature type="compositionally biased region" description="Low complexity" evidence="1">
    <location>
        <begin position="450"/>
        <end position="474"/>
    </location>
</feature>
<dbReference type="PIR" id="B75080">
    <property type="entry name" value="B75080"/>
</dbReference>
<evidence type="ECO:0000313" key="4">
    <source>
        <dbReference type="Proteomes" id="UP000000810"/>
    </source>
</evidence>
<dbReference type="RefSeq" id="WP_010868150.1">
    <property type="nucleotide sequence ID" value="NC_000868.1"/>
</dbReference>
<evidence type="ECO:0000313" key="3">
    <source>
        <dbReference type="EMBL" id="CCE70442.1"/>
    </source>
</evidence>
<dbReference type="eggNOG" id="arCOG02559">
    <property type="taxonomic scope" value="Archaea"/>
</dbReference>
<name>Q9UZW3_PYRAB</name>
<organism evidence="2 4">
    <name type="scientific">Pyrococcus abyssi (strain GE5 / Orsay)</name>
    <dbReference type="NCBI Taxonomy" id="272844"/>
    <lineage>
        <taxon>Archaea</taxon>
        <taxon>Methanobacteriati</taxon>
        <taxon>Methanobacteriota</taxon>
        <taxon>Thermococci</taxon>
        <taxon>Thermococcales</taxon>
        <taxon>Thermococcaceae</taxon>
        <taxon>Pyrococcus</taxon>
    </lineage>
</organism>
<dbReference type="PATRIC" id="fig|272844.11.peg.1085"/>
<sequence length="530" mass="58929">MRRKQIIILITLAILLPIANATNWKIMYMINDATFMHPGQPLILGGSLYQAGVYEVNYVKYSFYIIALNTSTGSLEFAKELIFNLNETRIWGRGIGAGQFGILRKSSNGDIIAVFLAKRIKSSFSATIVAKLKESGEVEWAKYYLLPTTSKDKVTPRELMPVDVLVASDGIYLLGKSVDNPKSVTVLIKISNDGDVIWARSYMNLDTGTIPTGIDLTSNGDIIMLVNTRKPLLLWLDKDGNITKVVGFDFGMPAKAEKVYVAENRIYVIGHLRPELFEPFIVVLDEDGNLIWAKRYPNSGYDFVSIASDVEYLYILGKSGSTLQEGKEGYERRVWVLSLDKEGNPRWNRVTGDSIVMNELGGMAVDEYIYVTYYRNALRGAGVVFMAIGKDGHVPCPSNSPTLIAEQLDVKIKDVKPPSVSDIKVEVYQLDARSRELDISEAIPCENVKTTTTKQSTLSPTKSPTETKSKTTTSNEEIIKILTKTQTSKEYTKTTSQKSPSNTQSPKREGTCGPGIFILIPLVLLSKRKR</sequence>
<dbReference type="STRING" id="272844.PAB0690"/>
<gene>
    <name evidence="2" type="ordered locus">PAB0690</name>
</gene>
<evidence type="ECO:0008006" key="6">
    <source>
        <dbReference type="Google" id="ProtNLM"/>
    </source>
</evidence>
<dbReference type="Proteomes" id="UP000000810">
    <property type="component" value="Chromosome"/>
</dbReference>
<dbReference type="OrthoDB" id="98274at2157"/>
<reference evidence="2 4" key="4">
    <citation type="journal article" date="2003" name="Mol. Microbiol.">
        <title>An integrated analysis of the genome of the hyperthermophilic archaeon Pyrococcus abyssi.</title>
        <authorList>
            <person name="Cohen G."/>
            <person name="Barbe V."/>
            <person name="Flament D."/>
            <person name="Galperin M."/>
            <person name="Heilig R."/>
            <person name="Ripp R."/>
            <person name="Lecompte O."/>
            <person name="Prieur D."/>
            <person name="Poch O."/>
            <person name="Quellerou J."/>
            <person name="Thierry J.C."/>
            <person name="Van der Oost J."/>
            <person name="Weissenbach J."/>
            <person name="Zivanovic Y."/>
            <person name="Forterre P."/>
        </authorList>
    </citation>
    <scope>NUCLEOTIDE SEQUENCE [LARGE SCALE GENOMIC DNA]</scope>
    <source>
        <strain evidence="4">GE5 / Orsay</strain>
        <strain evidence="2">Orsay</strain>
    </source>
</reference>
<evidence type="ECO:0000313" key="2">
    <source>
        <dbReference type="EMBL" id="CAB49943.1"/>
    </source>
</evidence>
<feature type="region of interest" description="Disordered" evidence="1">
    <location>
        <begin position="450"/>
        <end position="512"/>
    </location>
</feature>
<protein>
    <recommendedName>
        <fullName evidence="6">CGP-CTERM sorting domain-containing protein</fullName>
    </recommendedName>
</protein>
<reference evidence="3 5" key="5">
    <citation type="journal article" date="2012" name="Curr. Microbiol.">
        <title>Re-annotation of two hyperthermophilic archaea Pyrococcus abyssi GE5 and Pyrococcus furiosus DSM 3638.</title>
        <authorList>
            <person name="Gao J."/>
            <person name="Wang J."/>
        </authorList>
    </citation>
    <scope>GENOME REANNOTATION</scope>
    <source>
        <strain evidence="3">GE5</strain>
        <strain evidence="5">GE5 / Orsay</strain>
    </source>
</reference>
<dbReference type="EMBL" id="AJ248286">
    <property type="protein sequence ID" value="CAB49943.1"/>
    <property type="molecule type" value="Genomic_DNA"/>
</dbReference>
<dbReference type="PANTHER" id="PTHR42754:SF1">
    <property type="entry name" value="LIPOPROTEIN"/>
    <property type="match status" value="1"/>
</dbReference>
<reference evidence="2" key="3">
    <citation type="journal article" date="2001" name="Genome Res.">
        <title>Genome evolution at the genus level: comparison of three complete genomes of hyperthermophilic archaea.</title>
        <authorList>
            <person name="Lecompte O."/>
            <person name="Ripp R."/>
            <person name="Puzos-Barbe V."/>
            <person name="Duprat S."/>
            <person name="Heilig R."/>
            <person name="Dietrich J."/>
            <person name="Thierry J.C."/>
            <person name="Poch O."/>
        </authorList>
    </citation>
    <scope>NUCLEOTIDE SEQUENCE</scope>
    <source>
        <strain evidence="2">Orsay</strain>
    </source>
</reference>
<dbReference type="PANTHER" id="PTHR42754">
    <property type="entry name" value="ENDOGLUCANASE"/>
    <property type="match status" value="1"/>
</dbReference>
<dbReference type="SUPFAM" id="SSF101898">
    <property type="entry name" value="NHL repeat"/>
    <property type="match status" value="1"/>
</dbReference>
<dbReference type="AlphaFoldDB" id="Q9UZW3"/>
<accession>Q9UZW3</accession>
<evidence type="ECO:0000256" key="1">
    <source>
        <dbReference type="SAM" id="MobiDB-lite"/>
    </source>
</evidence>
<dbReference type="EMBL" id="HE613800">
    <property type="protein sequence ID" value="CCE70442.1"/>
    <property type="molecule type" value="Genomic_DNA"/>
</dbReference>
<evidence type="ECO:0000313" key="5">
    <source>
        <dbReference type="Proteomes" id="UP000009139"/>
    </source>
</evidence>
<dbReference type="Proteomes" id="UP000009139">
    <property type="component" value="Chromosome"/>
</dbReference>
<proteinExistence type="predicted"/>
<feature type="compositionally biased region" description="Polar residues" evidence="1">
    <location>
        <begin position="483"/>
        <end position="505"/>
    </location>
</feature>